<dbReference type="InterPro" id="IPR036866">
    <property type="entry name" value="RibonucZ/Hydroxyglut_hydro"/>
</dbReference>
<dbReference type="AlphaFoldDB" id="A0A0H2RWN3"/>
<dbReference type="CDD" id="cd07717">
    <property type="entry name" value="RNaseZ_ZiPD-like_MBL-fold"/>
    <property type="match status" value="1"/>
</dbReference>
<evidence type="ECO:0000256" key="2">
    <source>
        <dbReference type="ARBA" id="ARBA00011738"/>
    </source>
</evidence>
<keyword evidence="4" id="KW-0540">Nuclease</keyword>
<comment type="cofactor">
    <cofactor evidence="1">
        <name>Zn(2+)</name>
        <dbReference type="ChEBI" id="CHEBI:29105"/>
    </cofactor>
</comment>
<evidence type="ECO:0000256" key="5">
    <source>
        <dbReference type="ARBA" id="ARBA00022723"/>
    </source>
</evidence>
<dbReference type="InterPro" id="IPR013471">
    <property type="entry name" value="RNase_Z/BN"/>
</dbReference>
<evidence type="ECO:0000256" key="4">
    <source>
        <dbReference type="ARBA" id="ARBA00022722"/>
    </source>
</evidence>
<protein>
    <recommendedName>
        <fullName evidence="10">Metallo-beta-lactamase domain-containing protein</fullName>
    </recommendedName>
</protein>
<feature type="compositionally biased region" description="Polar residues" evidence="9">
    <location>
        <begin position="343"/>
        <end position="360"/>
    </location>
</feature>
<dbReference type="Gene3D" id="3.60.15.10">
    <property type="entry name" value="Ribonuclease Z/Hydroxyacylglutathione hydrolase-like"/>
    <property type="match status" value="1"/>
</dbReference>
<proteinExistence type="predicted"/>
<gene>
    <name evidence="11" type="ORF">SCHPADRAFT_823476</name>
</gene>
<dbReference type="Proteomes" id="UP000053477">
    <property type="component" value="Unassembled WGS sequence"/>
</dbReference>
<feature type="region of interest" description="Disordered" evidence="9">
    <location>
        <begin position="343"/>
        <end position="369"/>
    </location>
</feature>
<organism evidence="11 12">
    <name type="scientific">Schizopora paradoxa</name>
    <dbReference type="NCBI Taxonomy" id="27342"/>
    <lineage>
        <taxon>Eukaryota</taxon>
        <taxon>Fungi</taxon>
        <taxon>Dikarya</taxon>
        <taxon>Basidiomycota</taxon>
        <taxon>Agaricomycotina</taxon>
        <taxon>Agaricomycetes</taxon>
        <taxon>Hymenochaetales</taxon>
        <taxon>Schizoporaceae</taxon>
        <taxon>Schizopora</taxon>
    </lineage>
</organism>
<evidence type="ECO:0000313" key="12">
    <source>
        <dbReference type="Proteomes" id="UP000053477"/>
    </source>
</evidence>
<dbReference type="GO" id="GO:0046872">
    <property type="term" value="F:metal ion binding"/>
    <property type="evidence" value="ECO:0007669"/>
    <property type="project" value="UniProtKB-KW"/>
</dbReference>
<evidence type="ECO:0000256" key="3">
    <source>
        <dbReference type="ARBA" id="ARBA00022694"/>
    </source>
</evidence>
<dbReference type="InParanoid" id="A0A0H2RWN3"/>
<feature type="domain" description="Metallo-beta-lactamase" evidence="10">
    <location>
        <begin position="39"/>
        <end position="294"/>
    </location>
</feature>
<keyword evidence="6" id="KW-0255">Endonuclease</keyword>
<accession>A0A0H2RWN3</accession>
<name>A0A0H2RWN3_9AGAM</name>
<dbReference type="EMBL" id="KQ085918">
    <property type="protein sequence ID" value="KLO16259.1"/>
    <property type="molecule type" value="Genomic_DNA"/>
</dbReference>
<keyword evidence="8" id="KW-0862">Zinc</keyword>
<dbReference type="GO" id="GO:0042781">
    <property type="term" value="F:3'-tRNA processing endoribonuclease activity"/>
    <property type="evidence" value="ECO:0007669"/>
    <property type="project" value="TreeGrafter"/>
</dbReference>
<evidence type="ECO:0000256" key="1">
    <source>
        <dbReference type="ARBA" id="ARBA00001947"/>
    </source>
</evidence>
<evidence type="ECO:0000256" key="6">
    <source>
        <dbReference type="ARBA" id="ARBA00022759"/>
    </source>
</evidence>
<dbReference type="Pfam" id="PF12706">
    <property type="entry name" value="Lactamase_B_2"/>
    <property type="match status" value="1"/>
</dbReference>
<dbReference type="SUPFAM" id="SSF56281">
    <property type="entry name" value="Metallo-hydrolase/oxidoreductase"/>
    <property type="match status" value="1"/>
</dbReference>
<dbReference type="OrthoDB" id="527344at2759"/>
<reference evidence="11 12" key="1">
    <citation type="submission" date="2015-04" db="EMBL/GenBank/DDBJ databases">
        <title>Complete genome sequence of Schizopora paradoxa KUC8140, a cosmopolitan wood degrader in East Asia.</title>
        <authorList>
            <consortium name="DOE Joint Genome Institute"/>
            <person name="Min B."/>
            <person name="Park H."/>
            <person name="Jang Y."/>
            <person name="Kim J.-J."/>
            <person name="Kim K.H."/>
            <person name="Pangilinan J."/>
            <person name="Lipzen A."/>
            <person name="Riley R."/>
            <person name="Grigoriev I.V."/>
            <person name="Spatafora J.W."/>
            <person name="Choi I.-G."/>
        </authorList>
    </citation>
    <scope>NUCLEOTIDE SEQUENCE [LARGE SCALE GENOMIC DNA]</scope>
    <source>
        <strain evidence="11 12">KUC8140</strain>
    </source>
</reference>
<dbReference type="STRING" id="27342.A0A0H2RWN3"/>
<keyword evidence="3" id="KW-0819">tRNA processing</keyword>
<keyword evidence="5" id="KW-0479">Metal-binding</keyword>
<evidence type="ECO:0000256" key="9">
    <source>
        <dbReference type="SAM" id="MobiDB-lite"/>
    </source>
</evidence>
<sequence length="369" mass="40609">MSNDFTLTFLGTSSGGGPNDTRSCSSLALEMNENGELWLVDCAEGTLRQFSLQPERDPRKRLSVNSITKLFITHLHFDHVMGIITVLAKVLRGGFGDPIPPRTIPVREPRIELYGPAGLRTFVRSILKMTGTELTERYAVHELLTPSDIPTTCSADEMHFGELPGRDIVCNANSIWSSFESDGDIQVDAGPLAHRVSCLGYVFREVNEVGRKVVILGDTCNPSAMTAIARNASLLVHEATDAHIPFAVDRSFRGDKKSERSIEERTIAKGHSTPGMAGAFAKSIRARRLVLNHFSGKFPAPVYKNDRRKLVMAEIERQASQAWGHGKAVAAYDFMQVVVPAPSSSRTSSEFTGGSTSNLRSPRRKSFRY</sequence>
<evidence type="ECO:0000259" key="10">
    <source>
        <dbReference type="Pfam" id="PF12706"/>
    </source>
</evidence>
<keyword evidence="12" id="KW-1185">Reference proteome</keyword>
<dbReference type="PANTHER" id="PTHR46018:SF2">
    <property type="entry name" value="ZINC PHOSPHODIESTERASE ELAC PROTEIN 1"/>
    <property type="match status" value="1"/>
</dbReference>
<comment type="subunit">
    <text evidence="2">Homodimer.</text>
</comment>
<dbReference type="GO" id="GO:0005634">
    <property type="term" value="C:nucleus"/>
    <property type="evidence" value="ECO:0007669"/>
    <property type="project" value="TreeGrafter"/>
</dbReference>
<keyword evidence="7" id="KW-0378">Hydrolase</keyword>
<evidence type="ECO:0000313" key="11">
    <source>
        <dbReference type="EMBL" id="KLO16259.1"/>
    </source>
</evidence>
<evidence type="ECO:0000256" key="7">
    <source>
        <dbReference type="ARBA" id="ARBA00022801"/>
    </source>
</evidence>
<dbReference type="InterPro" id="IPR001279">
    <property type="entry name" value="Metallo-B-lactamas"/>
</dbReference>
<evidence type="ECO:0000256" key="8">
    <source>
        <dbReference type="ARBA" id="ARBA00022833"/>
    </source>
</evidence>
<dbReference type="PANTHER" id="PTHR46018">
    <property type="entry name" value="ZINC PHOSPHODIESTERASE ELAC PROTEIN 1"/>
    <property type="match status" value="1"/>
</dbReference>